<organism evidence="2 3">
    <name type="scientific">Acetanaerobacterium elongatum</name>
    <dbReference type="NCBI Taxonomy" id="258515"/>
    <lineage>
        <taxon>Bacteria</taxon>
        <taxon>Bacillati</taxon>
        <taxon>Bacillota</taxon>
        <taxon>Clostridia</taxon>
        <taxon>Eubacteriales</taxon>
        <taxon>Oscillospiraceae</taxon>
        <taxon>Acetanaerobacterium</taxon>
    </lineage>
</organism>
<dbReference type="InterPro" id="IPR027417">
    <property type="entry name" value="P-loop_NTPase"/>
</dbReference>
<dbReference type="Gene3D" id="3.40.50.300">
    <property type="entry name" value="P-loop containing nucleotide triphosphate hydrolases"/>
    <property type="match status" value="1"/>
</dbReference>
<evidence type="ECO:0000259" key="1">
    <source>
        <dbReference type="Pfam" id="PF01656"/>
    </source>
</evidence>
<keyword evidence="3" id="KW-1185">Reference proteome</keyword>
<dbReference type="Pfam" id="PF01656">
    <property type="entry name" value="CbiA"/>
    <property type="match status" value="1"/>
</dbReference>
<feature type="domain" description="CobQ/CobB/MinD/ParA nucleotide binding" evidence="1">
    <location>
        <begin position="9"/>
        <end position="107"/>
    </location>
</feature>
<protein>
    <submittedName>
        <fullName evidence="2">CobQ/CobB/MinD/ParA nucleotide binding domain-containing protein</fullName>
    </submittedName>
</protein>
<dbReference type="EMBL" id="FNID01000031">
    <property type="protein sequence ID" value="SDN76308.1"/>
    <property type="molecule type" value="Genomic_DNA"/>
</dbReference>
<evidence type="ECO:0000313" key="3">
    <source>
        <dbReference type="Proteomes" id="UP000199182"/>
    </source>
</evidence>
<name>A0A1H0E1X5_9FIRM</name>
<dbReference type="SUPFAM" id="SSF52540">
    <property type="entry name" value="P-loop containing nucleoside triphosphate hydrolases"/>
    <property type="match status" value="1"/>
</dbReference>
<sequence length="222" mass="24571">MLGLERYIVVTGHYGSGKTNLAVNLAFDLRKQGLPVTVVDLDIVNPYFRTADFRKLFEEQGITLIAPPFANSNLDLPVLSAEVFSVFAQKEGYVIFDVGGDDAGAVALGMFRAHFERISYSMLYVINRYRYLTRSAEEACELLCEIEAASRLKATGVVNNSNLARGTEAKDIVASAEFAQQVCDKLKLPLICTAAVRPFADELQGKVENIYPVDIYVKSVWD</sequence>
<reference evidence="2 3" key="1">
    <citation type="submission" date="2016-10" db="EMBL/GenBank/DDBJ databases">
        <authorList>
            <person name="de Groot N.N."/>
        </authorList>
    </citation>
    <scope>NUCLEOTIDE SEQUENCE [LARGE SCALE GENOMIC DNA]</scope>
    <source>
        <strain evidence="2 3">CGMCC 1.5012</strain>
    </source>
</reference>
<dbReference type="Proteomes" id="UP000199182">
    <property type="component" value="Unassembled WGS sequence"/>
</dbReference>
<gene>
    <name evidence="2" type="ORF">SAMN05192585_13130</name>
</gene>
<dbReference type="RefSeq" id="WP_242871748.1">
    <property type="nucleotide sequence ID" value="NZ_FNID01000031.1"/>
</dbReference>
<dbReference type="InterPro" id="IPR002586">
    <property type="entry name" value="CobQ/CobB/MinD/ParA_Nub-bd_dom"/>
</dbReference>
<dbReference type="AlphaFoldDB" id="A0A1H0E1X5"/>
<proteinExistence type="predicted"/>
<accession>A0A1H0E1X5</accession>
<dbReference type="STRING" id="258515.SAMN05192585_13130"/>
<evidence type="ECO:0000313" key="2">
    <source>
        <dbReference type="EMBL" id="SDN76308.1"/>
    </source>
</evidence>